<dbReference type="EC" id="3.1.1.11" evidence="5 12"/>
<comment type="pathway">
    <text evidence="3 12">Glycan metabolism; pectin degradation; 2-dehydro-3-deoxy-D-gluconate from pectin: step 1/5.</text>
</comment>
<feature type="domain" description="Pectinesterase catalytic" evidence="14">
    <location>
        <begin position="133"/>
        <end position="421"/>
    </location>
</feature>
<comment type="catalytic activity">
    <reaction evidence="10 12">
        <text>[(1-&gt;4)-alpha-D-galacturonosyl methyl ester](n) + n H2O = [(1-&gt;4)-alpha-D-galacturonosyl](n) + n methanol + n H(+)</text>
        <dbReference type="Rhea" id="RHEA:22380"/>
        <dbReference type="Rhea" id="RHEA-COMP:14570"/>
        <dbReference type="Rhea" id="RHEA-COMP:14573"/>
        <dbReference type="ChEBI" id="CHEBI:15377"/>
        <dbReference type="ChEBI" id="CHEBI:15378"/>
        <dbReference type="ChEBI" id="CHEBI:17790"/>
        <dbReference type="ChEBI" id="CHEBI:140522"/>
        <dbReference type="ChEBI" id="CHEBI:140523"/>
        <dbReference type="EC" id="3.1.1.11"/>
    </reaction>
</comment>
<feature type="active site" evidence="11">
    <location>
        <position position="289"/>
    </location>
</feature>
<comment type="similarity">
    <text evidence="4">Belongs to the pectinesterase family.</text>
</comment>
<dbReference type="GO" id="GO:0005576">
    <property type="term" value="C:extracellular region"/>
    <property type="evidence" value="ECO:0007669"/>
    <property type="project" value="UniProtKB-SubCell"/>
</dbReference>
<reference evidence="15" key="1">
    <citation type="submission" date="2021-08" db="EMBL/GenBank/DDBJ databases">
        <title>WGS assembly of Ceratopteris richardii.</title>
        <authorList>
            <person name="Marchant D.B."/>
            <person name="Chen G."/>
            <person name="Jenkins J."/>
            <person name="Shu S."/>
            <person name="Leebens-Mack J."/>
            <person name="Grimwood J."/>
            <person name="Schmutz J."/>
            <person name="Soltis P."/>
            <person name="Soltis D."/>
            <person name="Chen Z.-H."/>
        </authorList>
    </citation>
    <scope>NUCLEOTIDE SEQUENCE</scope>
    <source>
        <strain evidence="15">Whitten #5841</strain>
        <tissue evidence="15">Leaf</tissue>
    </source>
</reference>
<dbReference type="EMBL" id="CM035416">
    <property type="protein sequence ID" value="KAH7424413.1"/>
    <property type="molecule type" value="Genomic_DNA"/>
</dbReference>
<evidence type="ECO:0000256" key="1">
    <source>
        <dbReference type="ARBA" id="ARBA00004196"/>
    </source>
</evidence>
<proteinExistence type="inferred from homology"/>
<dbReference type="InterPro" id="IPR011050">
    <property type="entry name" value="Pectin_lyase_fold/virulence"/>
</dbReference>
<evidence type="ECO:0000256" key="4">
    <source>
        <dbReference type="ARBA" id="ARBA00008891"/>
    </source>
</evidence>
<comment type="subcellular location">
    <subcellularLocation>
        <location evidence="1">Cell envelope</location>
    </subcellularLocation>
    <subcellularLocation>
        <location evidence="2">Secreted</location>
    </subcellularLocation>
</comment>
<dbReference type="FunFam" id="2.160.20.10:FF:000008">
    <property type="entry name" value="Pectinesterase"/>
    <property type="match status" value="1"/>
</dbReference>
<keyword evidence="8 12" id="KW-0378">Hydrolase</keyword>
<keyword evidence="7 12" id="KW-0732">Signal</keyword>
<evidence type="ECO:0000256" key="7">
    <source>
        <dbReference type="ARBA" id="ARBA00022729"/>
    </source>
</evidence>
<dbReference type="GO" id="GO:0042545">
    <property type="term" value="P:cell wall modification"/>
    <property type="evidence" value="ECO:0007669"/>
    <property type="project" value="UniProtKB-UniRule"/>
</dbReference>
<sequence>MGSAIARRQFNRLLLAALASLLLIIISSVDPVRAANDGDDGAGDDDWLNRMAKTSSDESSQPKPFNTDHGRRLLAADDDDGAGNDDWLDRMAKTSSKEDEQPGQFNTEHNPGRGTLEVDVGATAASAASPKTIIVAKDGSGHFETVQAAVNSIPKSNNQRVIISIKAGIYKEKVQVDASWVTFQGAGPRLTEIQWGDTASTKGPDGQLGTFKSASVAINGDHFTARDISFRNTAPPPPGGAVGKQAVALRISGDMAAFFNVNFYGAQDTLYDHKGRHYFYRCYIEGSIDFIFGNGRSLYLHCRLNSIASPSGSLTAQKRLSTKENTGFSFLKCVVTGTGSIYLGRAWGPASRVVFSFTYFADIIRPEGWFDWGESKRQKTVFYAEYKCYGPGSNRDGRVPWSRVLTDSQAKPFLHTGFINGEQWLNSA</sequence>
<feature type="compositionally biased region" description="Basic and acidic residues" evidence="13">
    <location>
        <begin position="87"/>
        <end position="100"/>
    </location>
</feature>
<dbReference type="InterPro" id="IPR012334">
    <property type="entry name" value="Pectin_lyas_fold"/>
</dbReference>
<dbReference type="SUPFAM" id="SSF51126">
    <property type="entry name" value="Pectin lyase-like"/>
    <property type="match status" value="1"/>
</dbReference>
<dbReference type="Gene3D" id="2.160.20.10">
    <property type="entry name" value="Single-stranded right-handed beta-helix, Pectin lyase-like"/>
    <property type="match status" value="1"/>
</dbReference>
<dbReference type="OMA" id="CTFANSA"/>
<evidence type="ECO:0000259" key="14">
    <source>
        <dbReference type="Pfam" id="PF01095"/>
    </source>
</evidence>
<organism evidence="15 16">
    <name type="scientific">Ceratopteris richardii</name>
    <name type="common">Triangle waterfern</name>
    <dbReference type="NCBI Taxonomy" id="49495"/>
    <lineage>
        <taxon>Eukaryota</taxon>
        <taxon>Viridiplantae</taxon>
        <taxon>Streptophyta</taxon>
        <taxon>Embryophyta</taxon>
        <taxon>Tracheophyta</taxon>
        <taxon>Polypodiopsida</taxon>
        <taxon>Polypodiidae</taxon>
        <taxon>Polypodiales</taxon>
        <taxon>Pteridineae</taxon>
        <taxon>Pteridaceae</taxon>
        <taxon>Parkerioideae</taxon>
        <taxon>Ceratopteris</taxon>
    </lineage>
</organism>
<dbReference type="AlphaFoldDB" id="A0A8T2TRL2"/>
<comment type="caution">
    <text evidence="15">The sequence shown here is derived from an EMBL/GenBank/DDBJ whole genome shotgun (WGS) entry which is preliminary data.</text>
</comment>
<dbReference type="GO" id="GO:0045490">
    <property type="term" value="P:pectin catabolic process"/>
    <property type="evidence" value="ECO:0007669"/>
    <property type="project" value="UniProtKB-UniRule"/>
</dbReference>
<evidence type="ECO:0000256" key="9">
    <source>
        <dbReference type="ARBA" id="ARBA00023085"/>
    </source>
</evidence>
<gene>
    <name evidence="15" type="ORF">KP509_11G007600</name>
</gene>
<keyword evidence="6" id="KW-0964">Secreted</keyword>
<feature type="signal peptide" evidence="12">
    <location>
        <begin position="1"/>
        <end position="34"/>
    </location>
</feature>
<protein>
    <recommendedName>
        <fullName evidence="5 12">Pectinesterase</fullName>
        <ecNumber evidence="5 12">3.1.1.11</ecNumber>
    </recommendedName>
</protein>
<dbReference type="PANTHER" id="PTHR31321:SF112">
    <property type="entry name" value="PECTINESTERASE"/>
    <property type="match status" value="1"/>
</dbReference>
<evidence type="ECO:0000256" key="13">
    <source>
        <dbReference type="SAM" id="MobiDB-lite"/>
    </source>
</evidence>
<evidence type="ECO:0000256" key="10">
    <source>
        <dbReference type="ARBA" id="ARBA00047928"/>
    </source>
</evidence>
<evidence type="ECO:0000256" key="11">
    <source>
        <dbReference type="PROSITE-ProRule" id="PRU10040"/>
    </source>
</evidence>
<evidence type="ECO:0000256" key="6">
    <source>
        <dbReference type="ARBA" id="ARBA00022525"/>
    </source>
</evidence>
<feature type="chain" id="PRO_5035965905" description="Pectinesterase" evidence="12">
    <location>
        <begin position="35"/>
        <end position="428"/>
    </location>
</feature>
<dbReference type="PROSITE" id="PS00503">
    <property type="entry name" value="PECTINESTERASE_2"/>
    <property type="match status" value="1"/>
</dbReference>
<dbReference type="GO" id="GO:0030599">
    <property type="term" value="F:pectinesterase activity"/>
    <property type="evidence" value="ECO:0007669"/>
    <property type="project" value="UniProtKB-UniRule"/>
</dbReference>
<evidence type="ECO:0000313" key="16">
    <source>
        <dbReference type="Proteomes" id="UP000825935"/>
    </source>
</evidence>
<name>A0A8T2TRL2_CERRI</name>
<keyword evidence="16" id="KW-1185">Reference proteome</keyword>
<evidence type="ECO:0000256" key="12">
    <source>
        <dbReference type="RuleBase" id="RU000589"/>
    </source>
</evidence>
<dbReference type="Proteomes" id="UP000825935">
    <property type="component" value="Chromosome 11"/>
</dbReference>
<accession>A0A8T2TRL2</accession>
<dbReference type="OrthoDB" id="1546079at2759"/>
<feature type="compositionally biased region" description="Polar residues" evidence="13">
    <location>
        <begin position="52"/>
        <end position="64"/>
    </location>
</feature>
<evidence type="ECO:0000313" key="15">
    <source>
        <dbReference type="EMBL" id="KAH7424413.1"/>
    </source>
</evidence>
<dbReference type="Pfam" id="PF01095">
    <property type="entry name" value="Pectinesterase"/>
    <property type="match status" value="1"/>
</dbReference>
<feature type="region of interest" description="Disordered" evidence="13">
    <location>
        <begin position="33"/>
        <end position="114"/>
    </location>
</feature>
<evidence type="ECO:0000256" key="3">
    <source>
        <dbReference type="ARBA" id="ARBA00005184"/>
    </source>
</evidence>
<evidence type="ECO:0000256" key="2">
    <source>
        <dbReference type="ARBA" id="ARBA00004613"/>
    </source>
</evidence>
<feature type="compositionally biased region" description="Basic and acidic residues" evidence="13">
    <location>
        <begin position="66"/>
        <end position="75"/>
    </location>
</feature>
<feature type="compositionally biased region" description="Acidic residues" evidence="13">
    <location>
        <begin position="37"/>
        <end position="46"/>
    </location>
</feature>
<evidence type="ECO:0000256" key="5">
    <source>
        <dbReference type="ARBA" id="ARBA00013229"/>
    </source>
</evidence>
<dbReference type="InterPro" id="IPR000070">
    <property type="entry name" value="Pectinesterase_cat"/>
</dbReference>
<evidence type="ECO:0000256" key="8">
    <source>
        <dbReference type="ARBA" id="ARBA00022801"/>
    </source>
</evidence>
<dbReference type="PANTHER" id="PTHR31321">
    <property type="entry name" value="ACYL-COA THIOESTER HYDROLASE YBHC-RELATED"/>
    <property type="match status" value="1"/>
</dbReference>
<keyword evidence="9 12" id="KW-0063">Aspartyl esterase</keyword>
<dbReference type="InterPro" id="IPR033131">
    <property type="entry name" value="Pectinesterase_Asp_AS"/>
</dbReference>